<protein>
    <submittedName>
        <fullName evidence="2">Uncharacterized protein</fullName>
    </submittedName>
</protein>
<evidence type="ECO:0000256" key="1">
    <source>
        <dbReference type="SAM" id="Phobius"/>
    </source>
</evidence>
<feature type="transmembrane region" description="Helical" evidence="1">
    <location>
        <begin position="40"/>
        <end position="59"/>
    </location>
</feature>
<evidence type="ECO:0000313" key="2">
    <source>
        <dbReference type="Ensembl" id="ENSCANP00000006137.1"/>
    </source>
</evidence>
<keyword evidence="1" id="KW-0472">Membrane</keyword>
<accession>A0A2K5HP66</accession>
<reference evidence="2" key="2">
    <citation type="submission" date="2025-09" db="UniProtKB">
        <authorList>
            <consortium name="Ensembl"/>
        </authorList>
    </citation>
    <scope>IDENTIFICATION</scope>
</reference>
<feature type="transmembrane region" description="Helical" evidence="1">
    <location>
        <begin position="9"/>
        <end position="28"/>
    </location>
</feature>
<dbReference type="AlphaFoldDB" id="A0A2K5HP66"/>
<name>A0A2K5HP66_COLAP</name>
<keyword evidence="3" id="KW-1185">Reference proteome</keyword>
<evidence type="ECO:0000313" key="3">
    <source>
        <dbReference type="Proteomes" id="UP000233080"/>
    </source>
</evidence>
<keyword evidence="1" id="KW-0812">Transmembrane</keyword>
<keyword evidence="1" id="KW-1133">Transmembrane helix</keyword>
<dbReference type="Ensembl" id="ENSCANT00000023211.1">
    <property type="protein sequence ID" value="ENSCANP00000006137.1"/>
    <property type="gene ID" value="ENSCANG00000020635.1"/>
</dbReference>
<reference evidence="2" key="1">
    <citation type="submission" date="2025-08" db="UniProtKB">
        <authorList>
            <consortium name="Ensembl"/>
        </authorList>
    </citation>
    <scope>IDENTIFICATION</scope>
</reference>
<dbReference type="OMA" id="ELKCFGW"/>
<proteinExistence type="predicted"/>
<dbReference type="Proteomes" id="UP000233080">
    <property type="component" value="Unassembled WGS sequence"/>
</dbReference>
<organism evidence="2 3">
    <name type="scientific">Colobus angolensis palliatus</name>
    <name type="common">Peters' Angolan colobus</name>
    <dbReference type="NCBI Taxonomy" id="336983"/>
    <lineage>
        <taxon>Eukaryota</taxon>
        <taxon>Metazoa</taxon>
        <taxon>Chordata</taxon>
        <taxon>Craniata</taxon>
        <taxon>Vertebrata</taxon>
        <taxon>Euteleostomi</taxon>
        <taxon>Mammalia</taxon>
        <taxon>Eutheria</taxon>
        <taxon>Euarchontoglires</taxon>
        <taxon>Primates</taxon>
        <taxon>Haplorrhini</taxon>
        <taxon>Catarrhini</taxon>
        <taxon>Cercopithecidae</taxon>
        <taxon>Colobinae</taxon>
        <taxon>Colobus</taxon>
    </lineage>
</organism>
<sequence>MLGSELKCFGWVLLGGGVTVGGLLIFIFEVFSLEYIEELYLQYFDLAGFLLLVVCLELFPYDIKSKCSIPLLCGLGIYLFFKINHVSWD</sequence>